<reference evidence="1 2" key="1">
    <citation type="submission" date="2019-04" db="EMBL/GenBank/DDBJ databases">
        <title>Aspergillus burnettii sp. nov., novel species from soil in southeast Queensland.</title>
        <authorList>
            <person name="Gilchrist C.L.M."/>
            <person name="Pitt J.I."/>
            <person name="Lange L."/>
            <person name="Lacey H.J."/>
            <person name="Vuong D."/>
            <person name="Midgley D.J."/>
            <person name="Greenfield P."/>
            <person name="Bradbury M."/>
            <person name="Lacey E."/>
            <person name="Busk P.K."/>
            <person name="Pilgaard B."/>
            <person name="Chooi Y.H."/>
            <person name="Piggott A.M."/>
        </authorList>
    </citation>
    <scope>NUCLEOTIDE SEQUENCE [LARGE SCALE GENOMIC DNA]</scope>
    <source>
        <strain evidence="1 2">FRR 5400</strain>
    </source>
</reference>
<dbReference type="EMBL" id="SPNV01000146">
    <property type="protein sequence ID" value="KAF5859971.1"/>
    <property type="molecule type" value="Genomic_DNA"/>
</dbReference>
<evidence type="ECO:0000313" key="1">
    <source>
        <dbReference type="EMBL" id="KAF5859971.1"/>
    </source>
</evidence>
<keyword evidence="2" id="KW-1185">Reference proteome</keyword>
<dbReference type="AlphaFoldDB" id="A0A8H6A3J8"/>
<name>A0A8H6A3J8_PETAA</name>
<protein>
    <submittedName>
        <fullName evidence="1">Uncharacterized protein</fullName>
    </submittedName>
</protein>
<accession>A0A8H6A3J8</accession>
<sequence>MNVYIDEQASAFIQEVIPLPGSSRPSVSKCITNSHAPLVEARLAGEGTAKHNSSKSLIATYVGPQLQYQSHEIKQQGDTHTLDIALKDAVTKVTVIAPHHLQPECRPNNSRFRAAQWVDRDLPSQGIDDYGVYGRPEGHEASLGHYSVSNRGTFSTEGHRPMGILKRTDNAETWLCVYLAAGGPVETDHDWRQNLFPGPEFTTVPVALCHVLDNYERAFADMTQYRRQMRRKHQDHNRLPIISK</sequence>
<proteinExistence type="predicted"/>
<comment type="caution">
    <text evidence="1">The sequence shown here is derived from an EMBL/GenBank/DDBJ whole genome shotgun (WGS) entry which is preliminary data.</text>
</comment>
<dbReference type="Proteomes" id="UP000541154">
    <property type="component" value="Unassembled WGS sequence"/>
</dbReference>
<gene>
    <name evidence="1" type="ORF">ETB97_002168</name>
</gene>
<evidence type="ECO:0000313" key="2">
    <source>
        <dbReference type="Proteomes" id="UP000541154"/>
    </source>
</evidence>
<organism evidence="1 2">
    <name type="scientific">Petromyces alliaceus</name>
    <name type="common">Aspergillus alliaceus</name>
    <dbReference type="NCBI Taxonomy" id="209559"/>
    <lineage>
        <taxon>Eukaryota</taxon>
        <taxon>Fungi</taxon>
        <taxon>Dikarya</taxon>
        <taxon>Ascomycota</taxon>
        <taxon>Pezizomycotina</taxon>
        <taxon>Eurotiomycetes</taxon>
        <taxon>Eurotiomycetidae</taxon>
        <taxon>Eurotiales</taxon>
        <taxon>Aspergillaceae</taxon>
        <taxon>Aspergillus</taxon>
        <taxon>Aspergillus subgen. Circumdati</taxon>
    </lineage>
</organism>